<feature type="compositionally biased region" description="Basic residues" evidence="3">
    <location>
        <begin position="1235"/>
        <end position="1244"/>
    </location>
</feature>
<dbReference type="InterPro" id="IPR047144">
    <property type="entry name" value="BCOR-like"/>
</dbReference>
<feature type="compositionally biased region" description="Polar residues" evidence="3">
    <location>
        <begin position="393"/>
        <end position="404"/>
    </location>
</feature>
<feature type="repeat" description="ANK" evidence="2">
    <location>
        <begin position="1577"/>
        <end position="1609"/>
    </location>
</feature>
<feature type="region of interest" description="Disordered" evidence="3">
    <location>
        <begin position="1028"/>
        <end position="1049"/>
    </location>
</feature>
<protein>
    <recommendedName>
        <fullName evidence="6">BCL-6 corepressor</fullName>
    </recommendedName>
</protein>
<feature type="compositionally biased region" description="Basic and acidic residues" evidence="3">
    <location>
        <begin position="1089"/>
        <end position="1102"/>
    </location>
</feature>
<feature type="compositionally biased region" description="Polar residues" evidence="3">
    <location>
        <begin position="903"/>
        <end position="914"/>
    </location>
</feature>
<sequence length="1784" mass="198866">MDVHYNNIFESTRQYFQGVPVNDVSNKSESEQESDIEKQKISNLKHAKYMSAPSPSTSRAYWMPQNEGPGHNKVPFRQNAHAAVAGDETHQKHHNNLLPPIAALSSTGVSNFPAFKAVDKMSHLGQYHGNSSSRTTDYAPSSVATPAPYYSISSQVAVTSSPAYYYPANVQASTSKSAPYLHHANDTSIVSLKRTPLSGSRESSSSSSSMASIFPTKSSSYRMNPKKDIKPPFSSSSASMFPPHSGFQLPVAPFKQGLPYLSTAESLQFGSKIMHPPRNGNNSLSKGNSNMGVSSFSSNQIMYGLNSASSKSNSVSHQSEMTKRESLHQASHPVSGAPKLKANTGSIAASSHAASVHTPVSVFGYSVPKIQPTDFHQSMIQINPKLRPDISRDNASPLNRTQSGLPHAQHGTSKKLPSFPETSLYPVVQEKKSVPTALHYPGISPVSNERSKVIQHPQTTRVVNQDLEAWTPKNSGRLKRESPLDLSVKTVRQSADSTAKDEYENNSSFSLPGFQTLDFRIRPQMSEPFAPVSVPGLGYPLNNPQSSIPALSASASELSRRNANSIFSVPHHIQPQRERAAAEEENNDWRSNESDQGMMQHRTHARSSSELHKSGQRSQPYEPIVNAPPRLQYYEQRHLSAQLLERSAQSRNIINQHYSIPQSHFALANPVDNSVYNSLKANMFSHSKSAQSNSSESHHSKKRPLHAQSGSEHKAKSPKVDAWLKTIDQQIEEKFSSYVTSKANDHRSSTPITSASDPNVRPAVDGSSQNFSRNHAHIRYTPYTEEKVYQEIKAPEESKAYSKRDERFINVTESSPSLFTREQVNHCSVVRHSDSINANIMTPADITAASRGTTSEIVAEKFDGSSTPQPQLVSPLVSFKGKEDEEKIMPRPRTKAELKQVESSRNFPKSEFNVGNDNLSTSNCKMTFLQNSTPSFAGDVESGESKSGDGLPTPPSESSVSPPKLTEEEISRLPRKKLSSEMDESEDGRCSLDPCVFDFRDSDSECEMPVLERQTLDEMRRERDRRIHSKISTSNENLSSEKVATSETSVVEESKDPFWMETCDSFLEQLTTAPVQKLKKISRKHLKHDSKSSDSALDKKSSNDIMESSNDIEHSIIDKIREQILLRDSRVKRGELWDPKVVVKDFKKEKQHFPNLKLEKLSTVELKQEIAELKSMKKELQEKILESSFNDEKTEPLDELKPNRLHLKKLKSRQKSIKPKETGNQENIKRSVNIKIKKHKHLRKLTSSDVEQSTSSKQESKDSLSSPSRSSDSSITRIEPSTSRKRKQNEIMPNSLSSRFILSEAKSNGRPKLILKSTNRKDSSESVSSNDLEVNSQRNKSLPRRSGNELPLKNSAINERSKRKILKRRRVSCSIGGRPGLRSATGLRSAKSMLNVKRQKQLKNKMKNKNTKSAKQPEIAKPQVDKDEKDVGSDHTEAVHLNKKKFKFRTVRRKFRSSGFDYLRKKKKQMKKQAACDETKLKKFSTIRATPESIHDLQAEIKSWVINKGLGESVLHRAARLGYPDAVAYCLEVLEIGASVRDNAGYTPLHEASHRGHLAIARMLLMYGADSSASAIGGIRPLHEAAENGHVELVRLLLSYGADPLLATYSGQTPISLAHDVAMRNLLEHHLADVQGSTAPKWDLNIWPSFYDDTMFGCAVLSDAPDISPRHEPDVEIEYSENNLPSTFWLIGEPMSDVWAMWHEVASVLRVKSTDALLKLLGKTSAEILRELTPAEFTSKASNPSIFGAASYKSQSKCQKILLVKYTEQLRSHMNIEKLTVSLR</sequence>
<gene>
    <name evidence="4" type="ORF">BEMITA_LOCUS10270</name>
</gene>
<feature type="compositionally biased region" description="Low complexity" evidence="3">
    <location>
        <begin position="686"/>
        <end position="695"/>
    </location>
</feature>
<feature type="compositionally biased region" description="Low complexity" evidence="3">
    <location>
        <begin position="198"/>
        <end position="212"/>
    </location>
</feature>
<dbReference type="EMBL" id="OU963867">
    <property type="protein sequence ID" value="CAH0773832.1"/>
    <property type="molecule type" value="Genomic_DNA"/>
</dbReference>
<dbReference type="InterPro" id="IPR002110">
    <property type="entry name" value="Ankyrin_rpt"/>
</dbReference>
<feature type="region of interest" description="Disordered" evidence="3">
    <location>
        <begin position="194"/>
        <end position="218"/>
    </location>
</feature>
<dbReference type="KEGG" id="btab:109041652"/>
<feature type="region of interest" description="Disordered" evidence="3">
    <location>
        <begin position="739"/>
        <end position="770"/>
    </location>
</feature>
<feature type="region of interest" description="Disordered" evidence="3">
    <location>
        <begin position="1191"/>
        <end position="1298"/>
    </location>
</feature>
<feature type="compositionally biased region" description="Low complexity" evidence="3">
    <location>
        <begin position="1251"/>
        <end position="1274"/>
    </location>
</feature>
<feature type="region of interest" description="Disordered" evidence="3">
    <location>
        <begin position="686"/>
        <end position="720"/>
    </location>
</feature>
<feature type="region of interest" description="Disordered" evidence="3">
    <location>
        <begin position="572"/>
        <end position="624"/>
    </location>
</feature>
<keyword evidence="2" id="KW-0040">ANK repeat</keyword>
<evidence type="ECO:0000256" key="2">
    <source>
        <dbReference type="PROSITE-ProRule" id="PRU00023"/>
    </source>
</evidence>
<feature type="repeat" description="ANK" evidence="2">
    <location>
        <begin position="1544"/>
        <end position="1576"/>
    </location>
</feature>
<evidence type="ECO:0000313" key="4">
    <source>
        <dbReference type="EMBL" id="CAH0773832.1"/>
    </source>
</evidence>
<dbReference type="PROSITE" id="PS50297">
    <property type="entry name" value="ANK_REP_REGION"/>
    <property type="match status" value="2"/>
</dbReference>
<dbReference type="Pfam" id="PF12796">
    <property type="entry name" value="Ank_2"/>
    <property type="match status" value="1"/>
</dbReference>
<dbReference type="InterPro" id="IPR036770">
    <property type="entry name" value="Ankyrin_rpt-contain_sf"/>
</dbReference>
<organism evidence="4 5">
    <name type="scientific">Bemisia tabaci</name>
    <name type="common">Sweetpotato whitefly</name>
    <name type="synonym">Aleurodes tabaci</name>
    <dbReference type="NCBI Taxonomy" id="7038"/>
    <lineage>
        <taxon>Eukaryota</taxon>
        <taxon>Metazoa</taxon>
        <taxon>Ecdysozoa</taxon>
        <taxon>Arthropoda</taxon>
        <taxon>Hexapoda</taxon>
        <taxon>Insecta</taxon>
        <taxon>Pterygota</taxon>
        <taxon>Neoptera</taxon>
        <taxon>Paraneoptera</taxon>
        <taxon>Hemiptera</taxon>
        <taxon>Sternorrhyncha</taxon>
        <taxon>Aleyrodoidea</taxon>
        <taxon>Aleyrodidae</taxon>
        <taxon>Aleyrodinae</taxon>
        <taxon>Bemisia</taxon>
    </lineage>
</organism>
<feature type="region of interest" description="Disordered" evidence="3">
    <location>
        <begin position="935"/>
        <end position="988"/>
    </location>
</feature>
<feature type="compositionally biased region" description="Basic and acidic residues" evidence="3">
    <location>
        <begin position="1218"/>
        <end position="1229"/>
    </location>
</feature>
<feature type="compositionally biased region" description="Basic and acidic residues" evidence="3">
    <location>
        <begin position="1191"/>
        <end position="1202"/>
    </location>
</feature>
<feature type="region of interest" description="Disordered" evidence="3">
    <location>
        <begin position="387"/>
        <end position="420"/>
    </location>
</feature>
<feature type="compositionally biased region" description="Basic and acidic residues" evidence="3">
    <location>
        <begin position="575"/>
        <end position="593"/>
    </location>
</feature>
<dbReference type="PRINTS" id="PR01415">
    <property type="entry name" value="ANKYRIN"/>
</dbReference>
<feature type="compositionally biased region" description="Basic and acidic residues" evidence="3">
    <location>
        <begin position="1423"/>
        <end position="1436"/>
    </location>
</feature>
<feature type="region of interest" description="Disordered" evidence="3">
    <location>
        <begin position="1311"/>
        <end position="1356"/>
    </location>
</feature>
<dbReference type="PANTHER" id="PTHR24117:SF9">
    <property type="entry name" value="BCL-6 COREPRESSOR PCGF1 BINDING DOMAIN-CONTAINING PROTEIN"/>
    <property type="match status" value="1"/>
</dbReference>
<evidence type="ECO:0008006" key="6">
    <source>
        <dbReference type="Google" id="ProtNLM"/>
    </source>
</evidence>
<feature type="compositionally biased region" description="Basic residues" evidence="3">
    <location>
        <begin position="1398"/>
        <end position="1412"/>
    </location>
</feature>
<feature type="region of interest" description="Disordered" evidence="3">
    <location>
        <begin position="307"/>
        <end position="343"/>
    </location>
</feature>
<dbReference type="GO" id="GO:0000122">
    <property type="term" value="P:negative regulation of transcription by RNA polymerase II"/>
    <property type="evidence" value="ECO:0007669"/>
    <property type="project" value="TreeGrafter"/>
</dbReference>
<reference evidence="4" key="1">
    <citation type="submission" date="2021-12" db="EMBL/GenBank/DDBJ databases">
        <authorList>
            <person name="King R."/>
        </authorList>
    </citation>
    <scope>NUCLEOTIDE SEQUENCE</scope>
</reference>
<dbReference type="GO" id="GO:0005634">
    <property type="term" value="C:nucleus"/>
    <property type="evidence" value="ECO:0007669"/>
    <property type="project" value="TreeGrafter"/>
</dbReference>
<evidence type="ECO:0000256" key="1">
    <source>
        <dbReference type="ARBA" id="ARBA00034703"/>
    </source>
</evidence>
<feature type="region of interest" description="Disordered" evidence="3">
    <location>
        <begin position="1398"/>
        <end position="1436"/>
    </location>
</feature>
<proteinExistence type="inferred from homology"/>
<keyword evidence="5" id="KW-1185">Reference proteome</keyword>
<feature type="compositionally biased region" description="Basic residues" evidence="3">
    <location>
        <begin position="1203"/>
        <end position="1217"/>
    </location>
</feature>
<dbReference type="Gene3D" id="1.25.40.20">
    <property type="entry name" value="Ankyrin repeat-containing domain"/>
    <property type="match status" value="1"/>
</dbReference>
<evidence type="ECO:0000313" key="5">
    <source>
        <dbReference type="Proteomes" id="UP001152759"/>
    </source>
</evidence>
<dbReference type="PROSITE" id="PS50088">
    <property type="entry name" value="ANK_REPEAT"/>
    <property type="match status" value="2"/>
</dbReference>
<dbReference type="Proteomes" id="UP001152759">
    <property type="component" value="Chromosome 6"/>
</dbReference>
<dbReference type="PANTHER" id="PTHR24117">
    <property type="entry name" value="AGAP007537-PB"/>
    <property type="match status" value="1"/>
</dbReference>
<feature type="compositionally biased region" description="Low complexity" evidence="3">
    <location>
        <begin position="307"/>
        <end position="319"/>
    </location>
</feature>
<feature type="region of interest" description="Disordered" evidence="3">
    <location>
        <begin position="1081"/>
        <end position="1105"/>
    </location>
</feature>
<dbReference type="SUPFAM" id="SSF48403">
    <property type="entry name" value="Ankyrin repeat"/>
    <property type="match status" value="1"/>
</dbReference>
<feature type="compositionally biased region" description="Polar residues" evidence="3">
    <location>
        <begin position="1030"/>
        <end position="1049"/>
    </location>
</feature>
<dbReference type="GO" id="GO:0003714">
    <property type="term" value="F:transcription corepressor activity"/>
    <property type="evidence" value="ECO:0007669"/>
    <property type="project" value="TreeGrafter"/>
</dbReference>
<comment type="similarity">
    <text evidence="1">Belongs to the BCOR family.</text>
</comment>
<accession>A0A9P0G2N0</accession>
<dbReference type="SMART" id="SM00248">
    <property type="entry name" value="ANK"/>
    <property type="match status" value="3"/>
</dbReference>
<feature type="region of interest" description="Disordered" evidence="3">
    <location>
        <begin position="894"/>
        <end position="914"/>
    </location>
</feature>
<dbReference type="Pfam" id="PF00023">
    <property type="entry name" value="Ank"/>
    <property type="match status" value="1"/>
</dbReference>
<name>A0A9P0G2N0_BEMTA</name>
<evidence type="ECO:0000256" key="3">
    <source>
        <dbReference type="SAM" id="MobiDB-lite"/>
    </source>
</evidence>
<feature type="compositionally biased region" description="Polar residues" evidence="3">
    <location>
        <begin position="1325"/>
        <end position="1340"/>
    </location>
</feature>